<keyword evidence="3 6" id="KW-0238">DNA-binding</keyword>
<protein>
    <submittedName>
        <fullName evidence="6">DNA-binding transcriptional LysR family regulator</fullName>
    </submittedName>
</protein>
<dbReference type="InterPro" id="IPR005119">
    <property type="entry name" value="LysR_subst-bd"/>
</dbReference>
<dbReference type="Pfam" id="PF00126">
    <property type="entry name" value="HTH_1"/>
    <property type="match status" value="1"/>
</dbReference>
<name>A0A7X5UXZ3_9SPHN</name>
<dbReference type="PANTHER" id="PTHR30537:SF5">
    <property type="entry name" value="HTH-TYPE TRANSCRIPTIONAL ACTIVATOR TTDR-RELATED"/>
    <property type="match status" value="1"/>
</dbReference>
<gene>
    <name evidence="6" type="ORF">FHR20_001154</name>
</gene>
<keyword evidence="2" id="KW-0805">Transcription regulation</keyword>
<evidence type="ECO:0000256" key="2">
    <source>
        <dbReference type="ARBA" id="ARBA00023015"/>
    </source>
</evidence>
<dbReference type="InterPro" id="IPR000847">
    <property type="entry name" value="LysR_HTH_N"/>
</dbReference>
<dbReference type="RefSeq" id="WP_167298609.1">
    <property type="nucleotide sequence ID" value="NZ_JAASQV010000001.1"/>
</dbReference>
<dbReference type="PROSITE" id="PS50931">
    <property type="entry name" value="HTH_LYSR"/>
    <property type="match status" value="1"/>
</dbReference>
<evidence type="ECO:0000313" key="6">
    <source>
        <dbReference type="EMBL" id="NIJ64223.1"/>
    </source>
</evidence>
<evidence type="ECO:0000259" key="5">
    <source>
        <dbReference type="PROSITE" id="PS50931"/>
    </source>
</evidence>
<dbReference type="SUPFAM" id="SSF46785">
    <property type="entry name" value="Winged helix' DNA-binding domain"/>
    <property type="match status" value="1"/>
</dbReference>
<comment type="caution">
    <text evidence="6">The sequence shown here is derived from an EMBL/GenBank/DDBJ whole genome shotgun (WGS) entry which is preliminary data.</text>
</comment>
<dbReference type="EMBL" id="JAASQV010000001">
    <property type="protein sequence ID" value="NIJ64223.1"/>
    <property type="molecule type" value="Genomic_DNA"/>
</dbReference>
<feature type="domain" description="HTH lysR-type" evidence="5">
    <location>
        <begin position="1"/>
        <end position="59"/>
    </location>
</feature>
<comment type="similarity">
    <text evidence="1">Belongs to the LysR transcriptional regulatory family.</text>
</comment>
<organism evidence="6 7">
    <name type="scientific">Sphingomonas leidyi</name>
    <dbReference type="NCBI Taxonomy" id="68569"/>
    <lineage>
        <taxon>Bacteria</taxon>
        <taxon>Pseudomonadati</taxon>
        <taxon>Pseudomonadota</taxon>
        <taxon>Alphaproteobacteria</taxon>
        <taxon>Sphingomonadales</taxon>
        <taxon>Sphingomonadaceae</taxon>
        <taxon>Sphingomonas</taxon>
    </lineage>
</organism>
<evidence type="ECO:0000256" key="3">
    <source>
        <dbReference type="ARBA" id="ARBA00023125"/>
    </source>
</evidence>
<keyword evidence="4" id="KW-0804">Transcription</keyword>
<dbReference type="Gene3D" id="1.10.10.10">
    <property type="entry name" value="Winged helix-like DNA-binding domain superfamily/Winged helix DNA-binding domain"/>
    <property type="match status" value="1"/>
</dbReference>
<dbReference type="GO" id="GO:0043565">
    <property type="term" value="F:sequence-specific DNA binding"/>
    <property type="evidence" value="ECO:0007669"/>
    <property type="project" value="TreeGrafter"/>
</dbReference>
<proteinExistence type="inferred from homology"/>
<dbReference type="InterPro" id="IPR036388">
    <property type="entry name" value="WH-like_DNA-bd_sf"/>
</dbReference>
<sequence>MNRLEAMRILLAVVDAGSLSAGSRRLNAPLASVSRKVAELERHLGAQLLIRTNRQIQLTDSGREYVEAARQIVARIEEAELRAAGEYEAPRGVLTMTVPMAFEPQRILSLAYQFLRDHPEISLNLIAADRAVQLVEEQIDVAIHLGDLGDLADSSLFAVKVGEFRLMTCASPDYLARKGRPVHPEDLVNHDAAVFEELFDTAWTFERDGRSIKARPVPRVRTNTSTATVTAAVDGIGIARAPCHHVRRELRSGALVSILDEFDTRSFPVHLVYLRQGKLPQKVRAFLDWMTPRLRAALKDISGVAPWDDAEPALMDRASSAPLAAIS</sequence>
<evidence type="ECO:0000256" key="1">
    <source>
        <dbReference type="ARBA" id="ARBA00009437"/>
    </source>
</evidence>
<evidence type="ECO:0000256" key="4">
    <source>
        <dbReference type="ARBA" id="ARBA00023163"/>
    </source>
</evidence>
<evidence type="ECO:0000313" key="7">
    <source>
        <dbReference type="Proteomes" id="UP000564677"/>
    </source>
</evidence>
<dbReference type="GO" id="GO:0003700">
    <property type="term" value="F:DNA-binding transcription factor activity"/>
    <property type="evidence" value="ECO:0007669"/>
    <property type="project" value="InterPro"/>
</dbReference>
<dbReference type="GO" id="GO:0006351">
    <property type="term" value="P:DNA-templated transcription"/>
    <property type="evidence" value="ECO:0007669"/>
    <property type="project" value="TreeGrafter"/>
</dbReference>
<dbReference type="AlphaFoldDB" id="A0A7X5UXZ3"/>
<dbReference type="PANTHER" id="PTHR30537">
    <property type="entry name" value="HTH-TYPE TRANSCRIPTIONAL REGULATOR"/>
    <property type="match status" value="1"/>
</dbReference>
<dbReference type="Pfam" id="PF03466">
    <property type="entry name" value="LysR_substrate"/>
    <property type="match status" value="1"/>
</dbReference>
<reference evidence="6 7" key="1">
    <citation type="submission" date="2020-03" db="EMBL/GenBank/DDBJ databases">
        <title>Genomic Encyclopedia of Type Strains, Phase IV (KMG-IV): sequencing the most valuable type-strain genomes for metagenomic binning, comparative biology and taxonomic classification.</title>
        <authorList>
            <person name="Goeker M."/>
        </authorList>
    </citation>
    <scope>NUCLEOTIDE SEQUENCE [LARGE SCALE GENOMIC DNA]</scope>
    <source>
        <strain evidence="6 7">DSM 4733</strain>
    </source>
</reference>
<dbReference type="FunFam" id="1.10.10.10:FF:000001">
    <property type="entry name" value="LysR family transcriptional regulator"/>
    <property type="match status" value="1"/>
</dbReference>
<keyword evidence="7" id="KW-1185">Reference proteome</keyword>
<dbReference type="Gene3D" id="3.40.190.290">
    <property type="match status" value="1"/>
</dbReference>
<dbReference type="InterPro" id="IPR058163">
    <property type="entry name" value="LysR-type_TF_proteobact-type"/>
</dbReference>
<accession>A0A7X5UXZ3</accession>
<dbReference type="SUPFAM" id="SSF53850">
    <property type="entry name" value="Periplasmic binding protein-like II"/>
    <property type="match status" value="1"/>
</dbReference>
<dbReference type="InterPro" id="IPR036390">
    <property type="entry name" value="WH_DNA-bd_sf"/>
</dbReference>
<dbReference type="Proteomes" id="UP000564677">
    <property type="component" value="Unassembled WGS sequence"/>
</dbReference>